<dbReference type="GO" id="GO:0016287">
    <property type="term" value="F:glycerone-phosphate O-acyltransferase activity"/>
    <property type="evidence" value="ECO:0007669"/>
    <property type="project" value="TreeGrafter"/>
</dbReference>
<keyword evidence="1" id="KW-0812">Transmembrane</keyword>
<dbReference type="PANTHER" id="PTHR31605">
    <property type="entry name" value="GLYCEROL-3-PHOSPHATE O-ACYLTRANSFERASE 1"/>
    <property type="match status" value="1"/>
</dbReference>
<name>A0A165PPX0_9APHY</name>
<reference evidence="3 4" key="1">
    <citation type="journal article" date="2016" name="Mol. Biol. Evol.">
        <title>Comparative Genomics of Early-Diverging Mushroom-Forming Fungi Provides Insights into the Origins of Lignocellulose Decay Capabilities.</title>
        <authorList>
            <person name="Nagy L.G."/>
            <person name="Riley R."/>
            <person name="Tritt A."/>
            <person name="Adam C."/>
            <person name="Daum C."/>
            <person name="Floudas D."/>
            <person name="Sun H."/>
            <person name="Yadav J.S."/>
            <person name="Pangilinan J."/>
            <person name="Larsson K.H."/>
            <person name="Matsuura K."/>
            <person name="Barry K."/>
            <person name="Labutti K."/>
            <person name="Kuo R."/>
            <person name="Ohm R.A."/>
            <person name="Bhattacharya S.S."/>
            <person name="Shirouzu T."/>
            <person name="Yoshinaga Y."/>
            <person name="Martin F.M."/>
            <person name="Grigoriev I.V."/>
            <person name="Hibbett D.S."/>
        </authorList>
    </citation>
    <scope>NUCLEOTIDE SEQUENCE [LARGE SCALE GENOMIC DNA]</scope>
    <source>
        <strain evidence="3 4">L-15889</strain>
    </source>
</reference>
<gene>
    <name evidence="3" type="ORF">DAEQUDRAFT_692426</name>
</gene>
<dbReference type="InterPro" id="IPR002123">
    <property type="entry name" value="Plipid/glycerol_acylTrfase"/>
</dbReference>
<dbReference type="EMBL" id="KV429066">
    <property type="protein sequence ID" value="KZT68482.1"/>
    <property type="molecule type" value="Genomic_DNA"/>
</dbReference>
<evidence type="ECO:0000313" key="4">
    <source>
        <dbReference type="Proteomes" id="UP000076727"/>
    </source>
</evidence>
<keyword evidence="1" id="KW-0472">Membrane</keyword>
<dbReference type="STRING" id="1314783.A0A165PPX0"/>
<dbReference type="AlphaFoldDB" id="A0A165PPX0"/>
<feature type="domain" description="Phospholipid/glycerol acyltransferase" evidence="2">
    <location>
        <begin position="210"/>
        <end position="269"/>
    </location>
</feature>
<dbReference type="InterPro" id="IPR052744">
    <property type="entry name" value="GPAT/DAPAT"/>
</dbReference>
<sequence length="597" mass="66265">MRHHKTNELESLKPDTLYAFAMFFFRMVVNVFFRELHPRGTSHIPQHGPVIFVAAPHGNQSVDMVLALEVWSKVRRKVQFLVAAESMKVGLLGLCTRVLSSIPVVRAAEEAKPGTGYITLSEDNPCIVIGHGTEFTKEFRPRMQIMLPNPVGAPLAEVFEVVSDTELKLKAEFAGHDGKSTLKIHQNLEELRSQGLPGLEFKIAPYIDQNGLYQHVHQLLAEGGCISIFPEGKSHDRTDLLPLRAGVSAMALGAVANNPGLKLKIVPVGLFFFHPHLFRSRGVVEFGPAFDVPEDLVSLYRLGGAQKRQAIGLFLSRIHEALKPVTVSAPDRGTLTMCQAARRLYELPGRPRSLGQIVELNRRLLEGYSHFKDEPQVKGLRNDLLRYNYTARKLGLRDHQIRRAKRVRWKTIALLVYRLGLLIFWSMLALPGVVLNSPILVAASLISRKRAKEALIGSTVKIAAKDVIATWKILVSLMVGPIVYGLYALLVTLIVFGRGFSLMWLLYGPIIVLLALSLLTYAALKSGEASVDIVKSLSPLIVTLVPGKSRSLDSLKALRMQLVERLEDVVNDFGPKINENFNECRSMRAGALQASRP</sequence>
<evidence type="ECO:0000259" key="2">
    <source>
        <dbReference type="Pfam" id="PF01553"/>
    </source>
</evidence>
<dbReference type="GO" id="GO:0004366">
    <property type="term" value="F:glycerol-3-phosphate O-acyltransferase activity"/>
    <property type="evidence" value="ECO:0007669"/>
    <property type="project" value="TreeGrafter"/>
</dbReference>
<dbReference type="Pfam" id="PF01553">
    <property type="entry name" value="Acyltransferase"/>
    <property type="match status" value="1"/>
</dbReference>
<dbReference type="PANTHER" id="PTHR31605:SF0">
    <property type="entry name" value="GLYCEROL-3-PHOSPHATE O-ACYLTRANSFERASE 1"/>
    <property type="match status" value="1"/>
</dbReference>
<keyword evidence="1" id="KW-1133">Transmembrane helix</keyword>
<keyword evidence="3" id="KW-0012">Acyltransferase</keyword>
<dbReference type="OrthoDB" id="2427554at2759"/>
<feature type="transmembrane region" description="Helical" evidence="1">
    <location>
        <begin position="412"/>
        <end position="435"/>
    </location>
</feature>
<evidence type="ECO:0000256" key="1">
    <source>
        <dbReference type="SAM" id="Phobius"/>
    </source>
</evidence>
<dbReference type="GO" id="GO:0008654">
    <property type="term" value="P:phospholipid biosynthetic process"/>
    <property type="evidence" value="ECO:0007669"/>
    <property type="project" value="TreeGrafter"/>
</dbReference>
<dbReference type="SUPFAM" id="SSF69593">
    <property type="entry name" value="Glycerol-3-phosphate (1)-acyltransferase"/>
    <property type="match status" value="1"/>
</dbReference>
<protein>
    <submittedName>
        <fullName evidence="3">Glycerol-3-phosphate O-acyltransferase</fullName>
    </submittedName>
</protein>
<feature type="transmembrane region" description="Helical" evidence="1">
    <location>
        <begin position="473"/>
        <end position="497"/>
    </location>
</feature>
<feature type="transmembrane region" description="Helical" evidence="1">
    <location>
        <begin position="504"/>
        <end position="524"/>
    </location>
</feature>
<accession>A0A165PPX0</accession>
<keyword evidence="3" id="KW-0808">Transferase</keyword>
<evidence type="ECO:0000313" key="3">
    <source>
        <dbReference type="EMBL" id="KZT68482.1"/>
    </source>
</evidence>
<dbReference type="Proteomes" id="UP000076727">
    <property type="component" value="Unassembled WGS sequence"/>
</dbReference>
<keyword evidence="4" id="KW-1185">Reference proteome</keyword>
<organism evidence="3 4">
    <name type="scientific">Daedalea quercina L-15889</name>
    <dbReference type="NCBI Taxonomy" id="1314783"/>
    <lineage>
        <taxon>Eukaryota</taxon>
        <taxon>Fungi</taxon>
        <taxon>Dikarya</taxon>
        <taxon>Basidiomycota</taxon>
        <taxon>Agaricomycotina</taxon>
        <taxon>Agaricomycetes</taxon>
        <taxon>Polyporales</taxon>
        <taxon>Fomitopsis</taxon>
    </lineage>
</organism>
<proteinExistence type="predicted"/>